<organism evidence="1 2">
    <name type="scientific">Paenibacillus polysaccharolyticus</name>
    <dbReference type="NCBI Taxonomy" id="582692"/>
    <lineage>
        <taxon>Bacteria</taxon>
        <taxon>Bacillati</taxon>
        <taxon>Bacillota</taxon>
        <taxon>Bacilli</taxon>
        <taxon>Bacillales</taxon>
        <taxon>Paenibacillaceae</taxon>
        <taxon>Paenibacillus</taxon>
    </lineage>
</organism>
<proteinExistence type="predicted"/>
<name>A0A1G5H2X8_9BACL</name>
<evidence type="ECO:0000313" key="1">
    <source>
        <dbReference type="EMBL" id="SCY58183.1"/>
    </source>
</evidence>
<dbReference type="EMBL" id="FMVM01000006">
    <property type="protein sequence ID" value="SCY58183.1"/>
    <property type="molecule type" value="Genomic_DNA"/>
</dbReference>
<accession>A0A1G5H2X8</accession>
<sequence>MSQEVLERRSELLKKNIHQMLVQDNQHGISRQDNMFLQQMIKELHQTSHELNTMSNEESSQD</sequence>
<dbReference type="RefSeq" id="WP_090918827.1">
    <property type="nucleotide sequence ID" value="NZ_FMVM01000006.1"/>
</dbReference>
<evidence type="ECO:0000313" key="2">
    <source>
        <dbReference type="Proteomes" id="UP000198538"/>
    </source>
</evidence>
<keyword evidence="2" id="KW-1185">Reference proteome</keyword>
<dbReference type="AlphaFoldDB" id="A0A1G5H2X8"/>
<dbReference type="Proteomes" id="UP000198538">
    <property type="component" value="Unassembled WGS sequence"/>
</dbReference>
<protein>
    <submittedName>
        <fullName evidence="1">Uncharacterized protein</fullName>
    </submittedName>
</protein>
<reference evidence="2" key="1">
    <citation type="submission" date="2016-10" db="EMBL/GenBank/DDBJ databases">
        <authorList>
            <person name="Varghese N."/>
            <person name="Submissions S."/>
        </authorList>
    </citation>
    <scope>NUCLEOTIDE SEQUENCE [LARGE SCALE GENOMIC DNA]</scope>
    <source>
        <strain evidence="2">BL9</strain>
    </source>
</reference>
<gene>
    <name evidence="1" type="ORF">SAMN05720606_106186</name>
</gene>